<dbReference type="PRINTS" id="PR00081">
    <property type="entry name" value="GDHRDH"/>
</dbReference>
<comment type="caution">
    <text evidence="2">The sequence shown here is derived from an EMBL/GenBank/DDBJ whole genome shotgun (WGS) entry which is preliminary data.</text>
</comment>
<gene>
    <name evidence="2" type="ORF">Ocin01_11484</name>
</gene>
<dbReference type="OMA" id="INRSHRV"/>
<dbReference type="AlphaFoldDB" id="A0A1D2MQA4"/>
<keyword evidence="1" id="KW-0560">Oxidoreductase</keyword>
<dbReference type="Proteomes" id="UP000094527">
    <property type="component" value="Unassembled WGS sequence"/>
</dbReference>
<sequence>MTLWYLGIVGLFIAVTDYVKDLFTNFLVLNTKKLGKQTGKVVVMTGGSSGIGFGILKKLLQLDYTIILGVQSKAEGERCIAKLHKLGIPSSRVKFHRLELKSLHSVRQFAMDVLASKESERIDLLVNNAGIMNVPYEKTVDNFESHFQVNYLSHFLLTNLLLPRMKETSAKMDEPCQIIYTSSTVQWGGNINFDELETSKVYSAAKCYADSKLCLAIHAKTLEKWLRQQNINVHAYAVHPGMIPTDLWDDVGFIIRGLRPLLKYFFWTVDDAACAVLYPALTPGIGEKWGGEYFEYGKMTLPNKQVGLPGIQKKLWERSLDLTQDFK</sequence>
<evidence type="ECO:0000313" key="2">
    <source>
        <dbReference type="EMBL" id="ODM95196.1"/>
    </source>
</evidence>
<dbReference type="PANTHER" id="PTHR43157">
    <property type="entry name" value="PHOSPHATIDYLINOSITOL-GLYCAN BIOSYNTHESIS CLASS F PROTEIN-RELATED"/>
    <property type="match status" value="1"/>
</dbReference>
<name>A0A1D2MQA4_ORCCI</name>
<dbReference type="OrthoDB" id="191139at2759"/>
<dbReference type="Pfam" id="PF00106">
    <property type="entry name" value="adh_short"/>
    <property type="match status" value="1"/>
</dbReference>
<protein>
    <submittedName>
        <fullName evidence="2">Short-chain dehydrogenase TIC 32, chloroplastic</fullName>
    </submittedName>
</protein>
<dbReference type="PANTHER" id="PTHR43157:SF31">
    <property type="entry name" value="PHOSPHATIDYLINOSITOL-GLYCAN BIOSYNTHESIS CLASS F PROTEIN"/>
    <property type="match status" value="1"/>
</dbReference>
<reference evidence="2 3" key="1">
    <citation type="journal article" date="2016" name="Genome Biol. Evol.">
        <title>Gene Family Evolution Reflects Adaptation to Soil Environmental Stressors in the Genome of the Collembolan Orchesella cincta.</title>
        <authorList>
            <person name="Faddeeva-Vakhrusheva A."/>
            <person name="Derks M.F."/>
            <person name="Anvar S.Y."/>
            <person name="Agamennone V."/>
            <person name="Suring W."/>
            <person name="Smit S."/>
            <person name="van Straalen N.M."/>
            <person name="Roelofs D."/>
        </authorList>
    </citation>
    <scope>NUCLEOTIDE SEQUENCE [LARGE SCALE GENOMIC DNA]</scope>
    <source>
        <tissue evidence="2">Mixed pool</tissue>
    </source>
</reference>
<evidence type="ECO:0000313" key="3">
    <source>
        <dbReference type="Proteomes" id="UP000094527"/>
    </source>
</evidence>
<proteinExistence type="predicted"/>
<dbReference type="EMBL" id="LJIJ01000700">
    <property type="protein sequence ID" value="ODM95196.1"/>
    <property type="molecule type" value="Genomic_DNA"/>
</dbReference>
<dbReference type="InterPro" id="IPR002347">
    <property type="entry name" value="SDR_fam"/>
</dbReference>
<accession>A0A1D2MQA4</accession>
<keyword evidence="3" id="KW-1185">Reference proteome</keyword>
<organism evidence="2 3">
    <name type="scientific">Orchesella cincta</name>
    <name type="common">Springtail</name>
    <name type="synonym">Podura cincta</name>
    <dbReference type="NCBI Taxonomy" id="48709"/>
    <lineage>
        <taxon>Eukaryota</taxon>
        <taxon>Metazoa</taxon>
        <taxon>Ecdysozoa</taxon>
        <taxon>Arthropoda</taxon>
        <taxon>Hexapoda</taxon>
        <taxon>Collembola</taxon>
        <taxon>Entomobryomorpha</taxon>
        <taxon>Entomobryoidea</taxon>
        <taxon>Orchesellidae</taxon>
        <taxon>Orchesellinae</taxon>
        <taxon>Orchesella</taxon>
    </lineage>
</organism>
<dbReference type="GO" id="GO:0016491">
    <property type="term" value="F:oxidoreductase activity"/>
    <property type="evidence" value="ECO:0007669"/>
    <property type="project" value="UniProtKB-KW"/>
</dbReference>
<evidence type="ECO:0000256" key="1">
    <source>
        <dbReference type="ARBA" id="ARBA00023002"/>
    </source>
</evidence>
<dbReference type="Gene3D" id="3.40.50.720">
    <property type="entry name" value="NAD(P)-binding Rossmann-like Domain"/>
    <property type="match status" value="1"/>
</dbReference>
<dbReference type="InterPro" id="IPR036291">
    <property type="entry name" value="NAD(P)-bd_dom_sf"/>
</dbReference>
<dbReference type="STRING" id="48709.A0A1D2MQA4"/>
<dbReference type="SUPFAM" id="SSF51735">
    <property type="entry name" value="NAD(P)-binding Rossmann-fold domains"/>
    <property type="match status" value="1"/>
</dbReference>